<comment type="caution">
    <text evidence="1">The sequence shown here is derived from an EMBL/GenBank/DDBJ whole genome shotgun (WGS) entry which is preliminary data.</text>
</comment>
<protein>
    <submittedName>
        <fullName evidence="1">Uncharacterized protein</fullName>
    </submittedName>
</protein>
<accession>X1E1A1</accession>
<evidence type="ECO:0000313" key="1">
    <source>
        <dbReference type="EMBL" id="GAH14205.1"/>
    </source>
</evidence>
<name>X1E1A1_9ZZZZ</name>
<reference evidence="1" key="1">
    <citation type="journal article" date="2014" name="Front. Microbiol.">
        <title>High frequency of phylogenetically diverse reductive dehalogenase-homologous genes in deep subseafloor sedimentary metagenomes.</title>
        <authorList>
            <person name="Kawai M."/>
            <person name="Futagami T."/>
            <person name="Toyoda A."/>
            <person name="Takaki Y."/>
            <person name="Nishi S."/>
            <person name="Hori S."/>
            <person name="Arai W."/>
            <person name="Tsubouchi T."/>
            <person name="Morono Y."/>
            <person name="Uchiyama I."/>
            <person name="Ito T."/>
            <person name="Fujiyama A."/>
            <person name="Inagaki F."/>
            <person name="Takami H."/>
        </authorList>
    </citation>
    <scope>NUCLEOTIDE SEQUENCE</scope>
    <source>
        <strain evidence="1">Expedition CK06-06</strain>
    </source>
</reference>
<gene>
    <name evidence="1" type="ORF">S01H4_52645</name>
</gene>
<organism evidence="1">
    <name type="scientific">marine sediment metagenome</name>
    <dbReference type="NCBI Taxonomy" id="412755"/>
    <lineage>
        <taxon>unclassified sequences</taxon>
        <taxon>metagenomes</taxon>
        <taxon>ecological metagenomes</taxon>
    </lineage>
</organism>
<proteinExistence type="predicted"/>
<sequence length="46" mass="5198">MAKIVKAIIKAIHAVRENENTKAKICNIRPKEIRIVNSLVLGFIKL</sequence>
<dbReference type="AlphaFoldDB" id="X1E1A1"/>
<dbReference type="EMBL" id="BART01030102">
    <property type="protein sequence ID" value="GAH14205.1"/>
    <property type="molecule type" value="Genomic_DNA"/>
</dbReference>